<evidence type="ECO:0000256" key="3">
    <source>
        <dbReference type="ARBA" id="ARBA00022741"/>
    </source>
</evidence>
<evidence type="ECO:0000256" key="1">
    <source>
        <dbReference type="ARBA" id="ARBA00005450"/>
    </source>
</evidence>
<keyword evidence="2 10" id="KW-0963">Cytoplasm</keyword>
<dbReference type="EC" id="3.6.5.4" evidence="10"/>
<dbReference type="SMART" id="SM00382">
    <property type="entry name" value="AAA"/>
    <property type="match status" value="1"/>
</dbReference>
<dbReference type="SMART" id="SM00963">
    <property type="entry name" value="SRP54_N"/>
    <property type="match status" value="1"/>
</dbReference>
<dbReference type="KEGG" id="fgi:OP10G_4031"/>
<comment type="similarity">
    <text evidence="1 10">Belongs to the GTP-binding SRP family. SRP54 subfamily.</text>
</comment>
<comment type="subcellular location">
    <subcellularLocation>
        <location evidence="10">Cytoplasm</location>
    </subcellularLocation>
    <text evidence="10">The SRP-RNC complex is targeted to the cytoplasmic membrane.</text>
</comment>
<evidence type="ECO:0000313" key="12">
    <source>
        <dbReference type="EMBL" id="AIE87399.1"/>
    </source>
</evidence>
<reference evidence="12 13" key="1">
    <citation type="journal article" date="2014" name="PLoS ONE">
        <title>The first complete genome sequence of the class fimbriimonadia in the phylum armatimonadetes.</title>
        <authorList>
            <person name="Hu Z.Y."/>
            <person name="Wang Y.Z."/>
            <person name="Im W.T."/>
            <person name="Wang S.Y."/>
            <person name="Zhao G.P."/>
            <person name="Zheng H.J."/>
            <person name="Quan Z.X."/>
        </authorList>
    </citation>
    <scope>NUCLEOTIDE SEQUENCE [LARGE SCALE GENOMIC DNA]</scope>
    <source>
        <strain evidence="12">Gsoil 348</strain>
    </source>
</reference>
<accession>A0A068NYT8</accession>
<evidence type="ECO:0000256" key="2">
    <source>
        <dbReference type="ARBA" id="ARBA00022490"/>
    </source>
</evidence>
<dbReference type="SUPFAM" id="SSF47364">
    <property type="entry name" value="Domain of the SRP/SRP receptor G-proteins"/>
    <property type="match status" value="1"/>
</dbReference>
<evidence type="ECO:0000256" key="4">
    <source>
        <dbReference type="ARBA" id="ARBA00022801"/>
    </source>
</evidence>
<dbReference type="InterPro" id="IPR036225">
    <property type="entry name" value="SRP/SRP_N"/>
</dbReference>
<dbReference type="eggNOG" id="COG0541">
    <property type="taxonomic scope" value="Bacteria"/>
</dbReference>
<dbReference type="InterPro" id="IPR004780">
    <property type="entry name" value="SRP"/>
</dbReference>
<evidence type="ECO:0000313" key="13">
    <source>
        <dbReference type="Proteomes" id="UP000027982"/>
    </source>
</evidence>
<dbReference type="AlphaFoldDB" id="A0A068NYT8"/>
<evidence type="ECO:0000256" key="5">
    <source>
        <dbReference type="ARBA" id="ARBA00022884"/>
    </source>
</evidence>
<dbReference type="SUPFAM" id="SSF52540">
    <property type="entry name" value="P-loop containing nucleoside triphosphate hydrolases"/>
    <property type="match status" value="1"/>
</dbReference>
<dbReference type="InterPro" id="IPR022941">
    <property type="entry name" value="SRP54"/>
</dbReference>
<comment type="catalytic activity">
    <reaction evidence="9 10">
        <text>GTP + H2O = GDP + phosphate + H(+)</text>
        <dbReference type="Rhea" id="RHEA:19669"/>
        <dbReference type="ChEBI" id="CHEBI:15377"/>
        <dbReference type="ChEBI" id="CHEBI:15378"/>
        <dbReference type="ChEBI" id="CHEBI:37565"/>
        <dbReference type="ChEBI" id="CHEBI:43474"/>
        <dbReference type="ChEBI" id="CHEBI:58189"/>
        <dbReference type="EC" id="3.6.5.4"/>
    </reaction>
</comment>
<dbReference type="PROSITE" id="PS00300">
    <property type="entry name" value="SRP54"/>
    <property type="match status" value="1"/>
</dbReference>
<dbReference type="Pfam" id="PF00448">
    <property type="entry name" value="SRP54"/>
    <property type="match status" value="1"/>
</dbReference>
<dbReference type="InterPro" id="IPR042101">
    <property type="entry name" value="SRP54_N_sf"/>
</dbReference>
<dbReference type="STRING" id="661478.OP10G_4031"/>
<keyword evidence="6 10" id="KW-0342">GTP-binding</keyword>
<organism evidence="12 13">
    <name type="scientific">Fimbriimonas ginsengisoli Gsoil 348</name>
    <dbReference type="NCBI Taxonomy" id="661478"/>
    <lineage>
        <taxon>Bacteria</taxon>
        <taxon>Bacillati</taxon>
        <taxon>Armatimonadota</taxon>
        <taxon>Fimbriimonadia</taxon>
        <taxon>Fimbriimonadales</taxon>
        <taxon>Fimbriimonadaceae</taxon>
        <taxon>Fimbriimonas</taxon>
    </lineage>
</organism>
<comment type="domain">
    <text evidence="10">Composed of three domains: the N-terminal N domain, which is responsible for interactions with the ribosome, the central G domain, which binds GTP, and the C-terminal M domain, which binds the RNA and the signal sequence of the RNC.</text>
</comment>
<dbReference type="InterPro" id="IPR000897">
    <property type="entry name" value="SRP54_GTPase_dom"/>
</dbReference>
<dbReference type="HOGENOM" id="CLU_009301_6_0_0"/>
<keyword evidence="4 10" id="KW-0378">Hydrolase</keyword>
<dbReference type="InterPro" id="IPR036891">
    <property type="entry name" value="Signal_recog_part_SRP54_M_sf"/>
</dbReference>
<gene>
    <name evidence="10" type="primary">ffh</name>
    <name evidence="12" type="ORF">OP10G_4031</name>
</gene>
<evidence type="ECO:0000256" key="10">
    <source>
        <dbReference type="HAMAP-Rule" id="MF_00306"/>
    </source>
</evidence>
<dbReference type="FunFam" id="3.40.50.300:FF:000022">
    <property type="entry name" value="Signal recognition particle 54 kDa subunit"/>
    <property type="match status" value="1"/>
</dbReference>
<dbReference type="InterPro" id="IPR004125">
    <property type="entry name" value="Signal_recog_particle_SRP54_M"/>
</dbReference>
<evidence type="ECO:0000256" key="9">
    <source>
        <dbReference type="ARBA" id="ARBA00048027"/>
    </source>
</evidence>
<keyword evidence="8 10" id="KW-0687">Ribonucleoprotein</keyword>
<evidence type="ECO:0000256" key="7">
    <source>
        <dbReference type="ARBA" id="ARBA00023135"/>
    </source>
</evidence>
<comment type="function">
    <text evidence="10">Involved in targeting and insertion of nascent membrane proteins into the cytoplasmic membrane. Binds to the hydrophobic signal sequence of the ribosome-nascent chain (RNC) as it emerges from the ribosomes. The SRP-RNC complex is then targeted to the cytoplasmic membrane where it interacts with the SRP receptor FtsY.</text>
</comment>
<dbReference type="Gene3D" id="3.40.50.300">
    <property type="entry name" value="P-loop containing nucleotide triphosphate hydrolases"/>
    <property type="match status" value="1"/>
</dbReference>
<feature type="domain" description="SRP54-type proteins GTP-binding" evidence="11">
    <location>
        <begin position="268"/>
        <end position="281"/>
    </location>
</feature>
<name>A0A068NYT8_FIMGI</name>
<sequence>MLDTLTRRLAGILANLRKQGKLTEDDVNEMLREVRVALLEADVNFAVAKSFIGRVREKAVGEEVFASLTADQTIIKIVRDELTEMLGTEQTRFDFGSQPPTVVLMCGLQGSGKTTTTAKLAKWLVAQGKKPMLAACDVQRPAAIKQLQVLGEQVDVPVFAKTDGSSPVQIAREALERCKYLMRDVLIVDTAGRLSIDEALMAELKQIHDTVRPNEAFLVLDSTTGQEAVSVAKAFHDLIPITGVIFTKLDGDTRGGAVLSVREATGVPVRFTGVGEQVDALEPFYPDRMAQRIIGMGDVLGIIEKAELAFEGEDMTGLEAQFKRGDFDFNTMLDQFRMMRKMGPIKNVLKMIPGLGAQIPEEALEAIDDKGVNRIEAVIFSMTAKERSNPDIINSSRRKRIAAGSGTSVEEVNHLIRQLYEMRRNMKQLGKMQKQFMKKGRKR</sequence>
<dbReference type="Gene3D" id="1.10.260.30">
    <property type="entry name" value="Signal recognition particle, SRP54 subunit, M-domain"/>
    <property type="match status" value="1"/>
</dbReference>
<dbReference type="Pfam" id="PF02881">
    <property type="entry name" value="SRP54_N"/>
    <property type="match status" value="1"/>
</dbReference>
<dbReference type="PANTHER" id="PTHR11564:SF5">
    <property type="entry name" value="SIGNAL RECOGNITION PARTICLE SUBUNIT SRP54"/>
    <property type="match status" value="1"/>
</dbReference>
<dbReference type="EMBL" id="CP007139">
    <property type="protein sequence ID" value="AIE87399.1"/>
    <property type="molecule type" value="Genomic_DNA"/>
</dbReference>
<dbReference type="InterPro" id="IPR013822">
    <property type="entry name" value="Signal_recog_particl_SRP54_hlx"/>
</dbReference>
<dbReference type="GO" id="GO:0008312">
    <property type="term" value="F:7S RNA binding"/>
    <property type="evidence" value="ECO:0007669"/>
    <property type="project" value="InterPro"/>
</dbReference>
<keyword evidence="7 10" id="KW-0733">Signal recognition particle</keyword>
<dbReference type="Gene3D" id="1.20.120.140">
    <property type="entry name" value="Signal recognition particle SRP54, nucleotide-binding domain"/>
    <property type="match status" value="1"/>
</dbReference>
<comment type="subunit">
    <text evidence="10">Part of the signal recognition particle protein translocation system, which is composed of SRP and FtsY.</text>
</comment>
<dbReference type="CDD" id="cd18539">
    <property type="entry name" value="SRP_G"/>
    <property type="match status" value="1"/>
</dbReference>
<feature type="binding site" evidence="10">
    <location>
        <begin position="107"/>
        <end position="114"/>
    </location>
    <ligand>
        <name>GTP</name>
        <dbReference type="ChEBI" id="CHEBI:37565"/>
    </ligand>
</feature>
<dbReference type="SMART" id="SM00962">
    <property type="entry name" value="SRP54"/>
    <property type="match status" value="1"/>
</dbReference>
<keyword evidence="5 10" id="KW-0694">RNA-binding</keyword>
<dbReference type="HAMAP" id="MF_00306">
    <property type="entry name" value="SRP54"/>
    <property type="match status" value="1"/>
</dbReference>
<feature type="binding site" evidence="10">
    <location>
        <begin position="189"/>
        <end position="193"/>
    </location>
    <ligand>
        <name>GTP</name>
        <dbReference type="ChEBI" id="CHEBI:37565"/>
    </ligand>
</feature>
<evidence type="ECO:0000256" key="8">
    <source>
        <dbReference type="ARBA" id="ARBA00023274"/>
    </source>
</evidence>
<dbReference type="GO" id="GO:0048500">
    <property type="term" value="C:signal recognition particle"/>
    <property type="evidence" value="ECO:0007669"/>
    <property type="project" value="UniProtKB-UniRule"/>
</dbReference>
<keyword evidence="3 10" id="KW-0547">Nucleotide-binding</keyword>
<dbReference type="Pfam" id="PF02978">
    <property type="entry name" value="SRP_SPB"/>
    <property type="match status" value="1"/>
</dbReference>
<evidence type="ECO:0000256" key="6">
    <source>
        <dbReference type="ARBA" id="ARBA00023134"/>
    </source>
</evidence>
<dbReference type="Proteomes" id="UP000027982">
    <property type="component" value="Chromosome"/>
</dbReference>
<dbReference type="NCBIfam" id="TIGR00959">
    <property type="entry name" value="ffh"/>
    <property type="match status" value="1"/>
</dbReference>
<proteinExistence type="inferred from homology"/>
<dbReference type="InterPro" id="IPR003593">
    <property type="entry name" value="AAA+_ATPase"/>
</dbReference>
<protein>
    <recommendedName>
        <fullName evidence="10">Signal recognition particle protein</fullName>
        <ecNumber evidence="10">3.6.5.4</ecNumber>
    </recommendedName>
    <alternativeName>
        <fullName evidence="10">Fifty-four homolog</fullName>
    </alternativeName>
</protein>
<dbReference type="InterPro" id="IPR027417">
    <property type="entry name" value="P-loop_NTPase"/>
</dbReference>
<dbReference type="OrthoDB" id="9804720at2"/>
<evidence type="ECO:0000259" key="11">
    <source>
        <dbReference type="PROSITE" id="PS00300"/>
    </source>
</evidence>
<dbReference type="GO" id="GO:0003924">
    <property type="term" value="F:GTPase activity"/>
    <property type="evidence" value="ECO:0007669"/>
    <property type="project" value="UniProtKB-UniRule"/>
</dbReference>
<feature type="binding site" evidence="10">
    <location>
        <begin position="247"/>
        <end position="250"/>
    </location>
    <ligand>
        <name>GTP</name>
        <dbReference type="ChEBI" id="CHEBI:37565"/>
    </ligand>
</feature>
<dbReference type="RefSeq" id="WP_025228700.1">
    <property type="nucleotide sequence ID" value="NZ_CP007139.1"/>
</dbReference>
<keyword evidence="13" id="KW-1185">Reference proteome</keyword>
<dbReference type="GO" id="GO:0006614">
    <property type="term" value="P:SRP-dependent cotranslational protein targeting to membrane"/>
    <property type="evidence" value="ECO:0007669"/>
    <property type="project" value="InterPro"/>
</dbReference>
<dbReference type="GO" id="GO:0005525">
    <property type="term" value="F:GTP binding"/>
    <property type="evidence" value="ECO:0007669"/>
    <property type="project" value="UniProtKB-UniRule"/>
</dbReference>
<dbReference type="SUPFAM" id="SSF47446">
    <property type="entry name" value="Signal peptide-binding domain"/>
    <property type="match status" value="1"/>
</dbReference>
<dbReference type="PANTHER" id="PTHR11564">
    <property type="entry name" value="SIGNAL RECOGNITION PARTICLE 54K PROTEIN SRP54"/>
    <property type="match status" value="1"/>
</dbReference>